<feature type="compositionally biased region" description="Pro residues" evidence="7">
    <location>
        <begin position="380"/>
        <end position="394"/>
    </location>
</feature>
<dbReference type="Gene3D" id="6.10.250.660">
    <property type="match status" value="1"/>
</dbReference>
<dbReference type="NCBIfam" id="TIGR03544">
    <property type="entry name" value="DivI1A_domain"/>
    <property type="match status" value="1"/>
</dbReference>
<protein>
    <recommendedName>
        <fullName evidence="9">Cell division initiation protein DivIVA</fullName>
    </recommendedName>
</protein>
<dbReference type="InterPro" id="IPR007793">
    <property type="entry name" value="DivIVA_fam"/>
</dbReference>
<dbReference type="InterPro" id="IPR019933">
    <property type="entry name" value="DivIVA_domain"/>
</dbReference>
<keyword evidence="2" id="KW-0963">Cytoplasm</keyword>
<evidence type="ECO:0000256" key="7">
    <source>
        <dbReference type="SAM" id="MobiDB-lite"/>
    </source>
</evidence>
<organism evidence="8">
    <name type="scientific">hydrothermal vent metagenome</name>
    <dbReference type="NCBI Taxonomy" id="652676"/>
    <lineage>
        <taxon>unclassified sequences</taxon>
        <taxon>metagenomes</taxon>
        <taxon>ecological metagenomes</taxon>
    </lineage>
</organism>
<evidence type="ECO:0000256" key="1">
    <source>
        <dbReference type="ARBA" id="ARBA00004496"/>
    </source>
</evidence>
<gene>
    <name evidence="8" type="ORF">MNBD_ACTINO01-2160</name>
</gene>
<evidence type="ECO:0000256" key="6">
    <source>
        <dbReference type="SAM" id="Coils"/>
    </source>
</evidence>
<feature type="compositionally biased region" description="Pro residues" evidence="7">
    <location>
        <begin position="350"/>
        <end position="368"/>
    </location>
</feature>
<evidence type="ECO:0000256" key="3">
    <source>
        <dbReference type="ARBA" id="ARBA00022618"/>
    </source>
</evidence>
<dbReference type="AlphaFoldDB" id="A0A3B0SQI8"/>
<dbReference type="PANTHER" id="PTHR48148:SF3">
    <property type="entry name" value="KERATINOCYTE PROLINE-RICH PROTEIN"/>
    <property type="match status" value="1"/>
</dbReference>
<sequence>MAEEVTSGEVRTRRFDIVRKGYDRTQVDEFLASVARRIDKLEESIGEADRAAIALGLDDAEALARELNTIGGEVGAILEAARAAAEGMRTRAAADAKELEATSKETSSTMLSEAMEQSHSMRAAAWNEGSSMLQSALAEAKALAEEAREKALFIRAEAEREAIRHVGDAKRDRDSTIGEARIEADQIIENARSESDGVLAAANQSAELAQERARALEERRSELLAELEAARASIGHLETEIESKRQELEVPEVPDVVPPPQDDGGTHHSPDGGSVKIVAGSKVIPLNPVDADSFVAEVEALHRRERESLPDESGIEPVETVMTIAPTPVGADRSVDEHPQPEPELHVVPTPEPEPTPEPAPEPAPEPELQPEPEPEPTPEPEPVPVPQPAPEPEPQPEPEPTPEPEPVPAPQPALEPKPEDDLGALFAQLRSGVESPAKSGASDAADSRQPTAESGASHEPRAADSRQPIAESGASHEPRAADSRRRIADSGASDKPPVPQPTADSGAPDEPPAAADSESPAADSRQPTADSVAPATPSLIPAQNAALRTIKRSLVDLQNDTLEQLRSQDGWLPDEAFTDRFSEPFTELASAVGASDDKGAASAFGTDLYDSVTSAIERARDAGSGERAVAAAASKVFRTWRSDEAERRVVAVATALSQDSSSK</sequence>
<dbReference type="GO" id="GO:0005737">
    <property type="term" value="C:cytoplasm"/>
    <property type="evidence" value="ECO:0007669"/>
    <property type="project" value="UniProtKB-SubCell"/>
</dbReference>
<evidence type="ECO:0008006" key="9">
    <source>
        <dbReference type="Google" id="ProtNLM"/>
    </source>
</evidence>
<comment type="subcellular location">
    <subcellularLocation>
        <location evidence="1">Cytoplasm</location>
    </subcellularLocation>
</comment>
<accession>A0A3B0SQI8</accession>
<keyword evidence="3" id="KW-0132">Cell division</keyword>
<evidence type="ECO:0000313" key="8">
    <source>
        <dbReference type="EMBL" id="VAW07758.1"/>
    </source>
</evidence>
<evidence type="ECO:0000256" key="2">
    <source>
        <dbReference type="ARBA" id="ARBA00022490"/>
    </source>
</evidence>
<dbReference type="Pfam" id="PF05103">
    <property type="entry name" value="DivIVA"/>
    <property type="match status" value="1"/>
</dbReference>
<feature type="compositionally biased region" description="Low complexity" evidence="7">
    <location>
        <begin position="504"/>
        <end position="525"/>
    </location>
</feature>
<evidence type="ECO:0000256" key="4">
    <source>
        <dbReference type="ARBA" id="ARBA00023054"/>
    </source>
</evidence>
<keyword evidence="4 6" id="KW-0175">Coiled coil</keyword>
<evidence type="ECO:0000256" key="5">
    <source>
        <dbReference type="ARBA" id="ARBA00023306"/>
    </source>
</evidence>
<feature type="coiled-coil region" evidence="6">
    <location>
        <begin position="130"/>
        <end position="157"/>
    </location>
</feature>
<dbReference type="EMBL" id="UOEI01000544">
    <property type="protein sequence ID" value="VAW07758.1"/>
    <property type="molecule type" value="Genomic_DNA"/>
</dbReference>
<feature type="compositionally biased region" description="Acidic residues" evidence="7">
    <location>
        <begin position="369"/>
        <end position="379"/>
    </location>
</feature>
<dbReference type="GO" id="GO:0051301">
    <property type="term" value="P:cell division"/>
    <property type="evidence" value="ECO:0007669"/>
    <property type="project" value="UniProtKB-KW"/>
</dbReference>
<reference evidence="8" key="1">
    <citation type="submission" date="2018-06" db="EMBL/GenBank/DDBJ databases">
        <authorList>
            <person name="Zhirakovskaya E."/>
        </authorList>
    </citation>
    <scope>NUCLEOTIDE SEQUENCE</scope>
</reference>
<feature type="region of interest" description="Disordered" evidence="7">
    <location>
        <begin position="242"/>
        <end position="276"/>
    </location>
</feature>
<feature type="compositionally biased region" description="Basic and acidic residues" evidence="7">
    <location>
        <begin position="333"/>
        <end position="345"/>
    </location>
</feature>
<feature type="region of interest" description="Disordered" evidence="7">
    <location>
        <begin position="329"/>
        <end position="541"/>
    </location>
</feature>
<proteinExistence type="predicted"/>
<keyword evidence="5" id="KW-0131">Cell cycle</keyword>
<dbReference type="PANTHER" id="PTHR48148">
    <property type="entry name" value="KERATINOCYTE PROLINE-RICH PROTEIN"/>
    <property type="match status" value="1"/>
</dbReference>
<feature type="compositionally biased region" description="Basic and acidic residues" evidence="7">
    <location>
        <begin position="475"/>
        <end position="489"/>
    </location>
</feature>
<name>A0A3B0SQI8_9ZZZZ</name>
<feature type="compositionally biased region" description="Pro residues" evidence="7">
    <location>
        <begin position="404"/>
        <end position="416"/>
    </location>
</feature>